<dbReference type="PANTHER" id="PTHR30349:SF81">
    <property type="entry name" value="TYROSINE RECOMBINASE XERC"/>
    <property type="match status" value="1"/>
</dbReference>
<dbReference type="Proteomes" id="UP000284777">
    <property type="component" value="Unassembled WGS sequence"/>
</dbReference>
<dbReference type="CDD" id="cd01188">
    <property type="entry name" value="INT_RitA_C_like"/>
    <property type="match status" value="1"/>
</dbReference>
<dbReference type="Gene3D" id="1.10.443.10">
    <property type="entry name" value="Intergrase catalytic core"/>
    <property type="match status" value="1"/>
</dbReference>
<accession>A0A413E538</accession>
<dbReference type="AlphaFoldDB" id="A0A413E538"/>
<dbReference type="Gene3D" id="1.10.150.130">
    <property type="match status" value="1"/>
</dbReference>
<evidence type="ECO:0000259" key="4">
    <source>
        <dbReference type="PROSITE" id="PS51898"/>
    </source>
</evidence>
<gene>
    <name evidence="5" type="ORF">DWV41_03560</name>
</gene>
<dbReference type="PANTHER" id="PTHR30349">
    <property type="entry name" value="PHAGE INTEGRASE-RELATED"/>
    <property type="match status" value="1"/>
</dbReference>
<name>A0A413E538_BACSE</name>
<dbReference type="Pfam" id="PF00589">
    <property type="entry name" value="Phage_integrase"/>
    <property type="match status" value="1"/>
</dbReference>
<evidence type="ECO:0000256" key="1">
    <source>
        <dbReference type="ARBA" id="ARBA00022829"/>
    </source>
</evidence>
<dbReference type="InterPro" id="IPR013762">
    <property type="entry name" value="Integrase-like_cat_sf"/>
</dbReference>
<dbReference type="EMBL" id="QSBD01000003">
    <property type="protein sequence ID" value="RGW99893.1"/>
    <property type="molecule type" value="Genomic_DNA"/>
</dbReference>
<dbReference type="GO" id="GO:0006310">
    <property type="term" value="P:DNA recombination"/>
    <property type="evidence" value="ECO:0007669"/>
    <property type="project" value="UniProtKB-KW"/>
</dbReference>
<proteinExistence type="predicted"/>
<dbReference type="GO" id="GO:0003677">
    <property type="term" value="F:DNA binding"/>
    <property type="evidence" value="ECO:0007669"/>
    <property type="project" value="UniProtKB-KW"/>
</dbReference>
<keyword evidence="1" id="KW-0159">Chromosome partition</keyword>
<evidence type="ECO:0000256" key="2">
    <source>
        <dbReference type="ARBA" id="ARBA00023125"/>
    </source>
</evidence>
<feature type="domain" description="Tyr recombinase" evidence="4">
    <location>
        <begin position="236"/>
        <end position="421"/>
    </location>
</feature>
<dbReference type="InterPro" id="IPR011010">
    <property type="entry name" value="DNA_brk_join_enz"/>
</dbReference>
<dbReference type="InterPro" id="IPR002104">
    <property type="entry name" value="Integrase_catalytic"/>
</dbReference>
<keyword evidence="3" id="KW-0233">DNA recombination</keyword>
<dbReference type="InterPro" id="IPR010998">
    <property type="entry name" value="Integrase_recombinase_N"/>
</dbReference>
<dbReference type="SUPFAM" id="SSF56349">
    <property type="entry name" value="DNA breaking-rejoining enzymes"/>
    <property type="match status" value="1"/>
</dbReference>
<keyword evidence="2" id="KW-0238">DNA-binding</keyword>
<dbReference type="GO" id="GO:0007059">
    <property type="term" value="P:chromosome segregation"/>
    <property type="evidence" value="ECO:0007669"/>
    <property type="project" value="UniProtKB-KW"/>
</dbReference>
<reference evidence="5 6" key="1">
    <citation type="submission" date="2018-08" db="EMBL/GenBank/DDBJ databases">
        <title>A genome reference for cultivated species of the human gut microbiota.</title>
        <authorList>
            <person name="Zou Y."/>
            <person name="Xue W."/>
            <person name="Luo G."/>
        </authorList>
    </citation>
    <scope>NUCLEOTIDE SEQUENCE [LARGE SCALE GENOMIC DNA]</scope>
    <source>
        <strain evidence="5 6">AF05-4</strain>
    </source>
</reference>
<comment type="caution">
    <text evidence="5">The sequence shown here is derived from an EMBL/GenBank/DDBJ whole genome shotgun (WGS) entry which is preliminary data.</text>
</comment>
<dbReference type="PROSITE" id="PS51898">
    <property type="entry name" value="TYR_RECOMBINASE"/>
    <property type="match status" value="1"/>
</dbReference>
<dbReference type="GO" id="GO:0015074">
    <property type="term" value="P:DNA integration"/>
    <property type="evidence" value="ECO:0007669"/>
    <property type="project" value="InterPro"/>
</dbReference>
<organism evidence="5 6">
    <name type="scientific">Bacteroides stercoris</name>
    <dbReference type="NCBI Taxonomy" id="46506"/>
    <lineage>
        <taxon>Bacteria</taxon>
        <taxon>Pseudomonadati</taxon>
        <taxon>Bacteroidota</taxon>
        <taxon>Bacteroidia</taxon>
        <taxon>Bacteroidales</taxon>
        <taxon>Bacteroidaceae</taxon>
        <taxon>Bacteroides</taxon>
    </lineage>
</organism>
<sequence>MHNIVGGNVAPTNIIYMSHINRTLPQTTQVSRLIEEATCYLHQKGLKKSTIKSVTDTWKMLIPYMEEHNIQFYSSQIGEKYIAHKLEKVGIDFSYEWGQTVKSRIGWLTEYMQTGVIKKRIKLSPSFASEIGRHLLNFLYHKTNSGRFSNYTIEHDRYYLSIFLDYMNKHDVIRLSSLTIEVINNFLSSLDISKKSLRHHVIRELRLYLRYLHENDLIAINLSRLLPTDAYRQMERLPSIYTREEINTVCSSIDRCDPLGKRDFAILMLLSRYGLRASDICGLTFSNLNWDECNIHLTQYKTKKPIELPLTGEVGEAIIDYLQSGRPECDDCHVFVQGISPFRPVTTEGVYEIVKKVFRNAGIDTSGRKQGPHALRHSLATILLKEKVVLPVITGILGHKDSESTKLYLRLDIESLKQCALDVPPVADGFYMQNGGHFYE</sequence>
<evidence type="ECO:0000313" key="6">
    <source>
        <dbReference type="Proteomes" id="UP000284777"/>
    </source>
</evidence>
<protein>
    <recommendedName>
        <fullName evidence="4">Tyr recombinase domain-containing protein</fullName>
    </recommendedName>
</protein>
<dbReference type="InterPro" id="IPR050090">
    <property type="entry name" value="Tyrosine_recombinase_XerCD"/>
</dbReference>
<evidence type="ECO:0000313" key="5">
    <source>
        <dbReference type="EMBL" id="RGW99893.1"/>
    </source>
</evidence>
<evidence type="ECO:0000256" key="3">
    <source>
        <dbReference type="ARBA" id="ARBA00023172"/>
    </source>
</evidence>